<protein>
    <submittedName>
        <fullName evidence="1">Uncharacterized protein</fullName>
    </submittedName>
</protein>
<sequence length="209" mass="23960">MNVNGEENPYCYFHPKEVVVGICALCLKERLLILASKQGHHPVPKEASHRLHKALHRKPSIPLPKVFALGSFLHRLEFRHQRSDDSDQDTVTSHEDFDFFQIADSFISIKFENNGLASWDHGISSKNPVDVFDLSCNHKLDKEIKGAKSVVEHTKPRPSLRWRKRIGHLFQLMRWKRSNKANACHVASKVEGVKGKKGWIRALTKRTAQ</sequence>
<evidence type="ECO:0000313" key="1">
    <source>
        <dbReference type="EMBL" id="KAJ8615328.1"/>
    </source>
</evidence>
<comment type="caution">
    <text evidence="1">The sequence shown here is derived from an EMBL/GenBank/DDBJ whole genome shotgun (WGS) entry which is preliminary data.</text>
</comment>
<reference evidence="1 2" key="1">
    <citation type="journal article" date="2022" name="Hortic Res">
        <title>A haplotype resolved chromosomal level avocado genome allows analysis of novel avocado genes.</title>
        <authorList>
            <person name="Nath O."/>
            <person name="Fletcher S.J."/>
            <person name="Hayward A."/>
            <person name="Shaw L.M."/>
            <person name="Masouleh A.K."/>
            <person name="Furtado A."/>
            <person name="Henry R.J."/>
            <person name="Mitter N."/>
        </authorList>
    </citation>
    <scope>NUCLEOTIDE SEQUENCE [LARGE SCALE GENOMIC DNA]</scope>
    <source>
        <strain evidence="2">cv. Hass</strain>
    </source>
</reference>
<accession>A0ACC2K319</accession>
<dbReference type="EMBL" id="CM056820">
    <property type="protein sequence ID" value="KAJ8615328.1"/>
    <property type="molecule type" value="Genomic_DNA"/>
</dbReference>
<keyword evidence="2" id="KW-1185">Reference proteome</keyword>
<name>A0ACC2K319_PERAE</name>
<proteinExistence type="predicted"/>
<dbReference type="Proteomes" id="UP001234297">
    <property type="component" value="Chromosome 12"/>
</dbReference>
<evidence type="ECO:0000313" key="2">
    <source>
        <dbReference type="Proteomes" id="UP001234297"/>
    </source>
</evidence>
<organism evidence="1 2">
    <name type="scientific">Persea americana</name>
    <name type="common">Avocado</name>
    <dbReference type="NCBI Taxonomy" id="3435"/>
    <lineage>
        <taxon>Eukaryota</taxon>
        <taxon>Viridiplantae</taxon>
        <taxon>Streptophyta</taxon>
        <taxon>Embryophyta</taxon>
        <taxon>Tracheophyta</taxon>
        <taxon>Spermatophyta</taxon>
        <taxon>Magnoliopsida</taxon>
        <taxon>Magnoliidae</taxon>
        <taxon>Laurales</taxon>
        <taxon>Lauraceae</taxon>
        <taxon>Persea</taxon>
    </lineage>
</organism>
<gene>
    <name evidence="1" type="ORF">MRB53_034700</name>
</gene>